<feature type="compositionally biased region" description="Low complexity" evidence="1">
    <location>
        <begin position="37"/>
        <end position="47"/>
    </location>
</feature>
<accession>A0ABS3Y4A8</accession>
<evidence type="ECO:0008006" key="5">
    <source>
        <dbReference type="Google" id="ProtNLM"/>
    </source>
</evidence>
<reference evidence="3 4" key="1">
    <citation type="submission" date="2021-02" db="EMBL/GenBank/DDBJ databases">
        <title>Streptomyces spirodelae sp. nov., isolated from duckweed.</title>
        <authorList>
            <person name="Saimee Y."/>
            <person name="Duangmal K."/>
        </authorList>
    </citation>
    <scope>NUCLEOTIDE SEQUENCE [LARGE SCALE GENOMIC DNA]</scope>
    <source>
        <strain evidence="3 4">DSM 42105</strain>
    </source>
</reference>
<gene>
    <name evidence="3" type="ORF">JW613_27270</name>
</gene>
<comment type="caution">
    <text evidence="3">The sequence shown here is derived from an EMBL/GenBank/DDBJ whole genome shotgun (WGS) entry which is preliminary data.</text>
</comment>
<feature type="region of interest" description="Disordered" evidence="1">
    <location>
        <begin position="1"/>
        <end position="141"/>
    </location>
</feature>
<dbReference type="RefSeq" id="WP_209213541.1">
    <property type="nucleotide sequence ID" value="NZ_JAFFZM010000019.1"/>
</dbReference>
<evidence type="ECO:0000313" key="3">
    <source>
        <dbReference type="EMBL" id="MBO8201967.1"/>
    </source>
</evidence>
<keyword evidence="2" id="KW-0812">Transmembrane</keyword>
<dbReference type="GeneID" id="96262328"/>
<keyword evidence="4" id="KW-1185">Reference proteome</keyword>
<evidence type="ECO:0000256" key="2">
    <source>
        <dbReference type="SAM" id="Phobius"/>
    </source>
</evidence>
<dbReference type="EMBL" id="JAFFZM010000019">
    <property type="protein sequence ID" value="MBO8201967.1"/>
    <property type="molecule type" value="Genomic_DNA"/>
</dbReference>
<feature type="compositionally biased region" description="Basic and acidic residues" evidence="1">
    <location>
        <begin position="115"/>
        <end position="131"/>
    </location>
</feature>
<sequence>MTARDPDEGEPRDPHEPQDSADAAGSGSSLPPEEEAAWAAIVAAYGEEPAESAESGGGDGAADGVSGDAGDDAAEPDGDMLTKPRPAADAEPPTRSFTVYAPGAGPRDWQPAPDPEEKGDGEADDEGHFEPPEPPPLPETDTTTKFAWLAALGGPLLLIGTVLLQADMEWWIVTLGVGGFLGGFATLVTRMRDGRDDDDWDDPGRGAVV</sequence>
<name>A0ABS3Y4A8_9ACTN</name>
<keyword evidence="2" id="KW-1133">Transmembrane helix</keyword>
<feature type="compositionally biased region" description="Acidic residues" evidence="1">
    <location>
        <begin position="69"/>
        <end position="78"/>
    </location>
</feature>
<keyword evidence="2" id="KW-0472">Membrane</keyword>
<evidence type="ECO:0000256" key="1">
    <source>
        <dbReference type="SAM" id="MobiDB-lite"/>
    </source>
</evidence>
<proteinExistence type="predicted"/>
<feature type="compositionally biased region" description="Low complexity" evidence="1">
    <location>
        <begin position="20"/>
        <end position="29"/>
    </location>
</feature>
<feature type="transmembrane region" description="Helical" evidence="2">
    <location>
        <begin position="170"/>
        <end position="188"/>
    </location>
</feature>
<organism evidence="3 4">
    <name type="scientific">Streptomyces smyrnaeus</name>
    <dbReference type="NCBI Taxonomy" id="1387713"/>
    <lineage>
        <taxon>Bacteria</taxon>
        <taxon>Bacillati</taxon>
        <taxon>Actinomycetota</taxon>
        <taxon>Actinomycetes</taxon>
        <taxon>Kitasatosporales</taxon>
        <taxon>Streptomycetaceae</taxon>
        <taxon>Streptomyces</taxon>
    </lineage>
</organism>
<feature type="compositionally biased region" description="Basic and acidic residues" evidence="1">
    <location>
        <begin position="1"/>
        <end position="18"/>
    </location>
</feature>
<protein>
    <recommendedName>
        <fullName evidence="5">DUF308 domain-containing protein</fullName>
    </recommendedName>
</protein>
<feature type="transmembrane region" description="Helical" evidence="2">
    <location>
        <begin position="146"/>
        <end position="164"/>
    </location>
</feature>
<dbReference type="Proteomes" id="UP000721954">
    <property type="component" value="Unassembled WGS sequence"/>
</dbReference>
<evidence type="ECO:0000313" key="4">
    <source>
        <dbReference type="Proteomes" id="UP000721954"/>
    </source>
</evidence>